<dbReference type="EMBL" id="CM008977">
    <property type="protein sequence ID" value="PNW72292.1"/>
    <property type="molecule type" value="Genomic_DNA"/>
</dbReference>
<dbReference type="InterPro" id="IPR010865">
    <property type="entry name" value="DUF1499"/>
</dbReference>
<dbReference type="KEGG" id="cre:CHLRE_16g674200v5"/>
<keyword evidence="3" id="KW-1185">Reference proteome</keyword>
<dbReference type="PANTHER" id="PTHR34801:SF6">
    <property type="entry name" value="SLL1620 PROTEIN"/>
    <property type="match status" value="1"/>
</dbReference>
<dbReference type="ExpressionAtlas" id="A0A2K3CVH9">
    <property type="expression patterns" value="baseline and differential"/>
</dbReference>
<organism evidence="2 3">
    <name type="scientific">Chlamydomonas reinhardtii</name>
    <name type="common">Chlamydomonas smithii</name>
    <dbReference type="NCBI Taxonomy" id="3055"/>
    <lineage>
        <taxon>Eukaryota</taxon>
        <taxon>Viridiplantae</taxon>
        <taxon>Chlorophyta</taxon>
        <taxon>core chlorophytes</taxon>
        <taxon>Chlorophyceae</taxon>
        <taxon>CS clade</taxon>
        <taxon>Chlamydomonadales</taxon>
        <taxon>Chlamydomonadaceae</taxon>
        <taxon>Chlamydomonas</taxon>
    </lineage>
</organism>
<dbReference type="Gramene" id="PNW72292">
    <property type="protein sequence ID" value="PNW72292"/>
    <property type="gene ID" value="CHLRE_16g674200v5"/>
</dbReference>
<dbReference type="PANTHER" id="PTHR34801">
    <property type="entry name" value="EXPRESSED PROTEIN"/>
    <property type="match status" value="1"/>
</dbReference>
<proteinExistence type="predicted"/>
<accession>A0A2K3CVH9</accession>
<dbReference type="PaxDb" id="3055-EDP01269"/>
<evidence type="ECO:0000256" key="1">
    <source>
        <dbReference type="SAM" id="MobiDB-lite"/>
    </source>
</evidence>
<dbReference type="Pfam" id="PF07386">
    <property type="entry name" value="DUF1499"/>
    <property type="match status" value="1"/>
</dbReference>
<evidence type="ECO:0000313" key="2">
    <source>
        <dbReference type="EMBL" id="PNW72292.1"/>
    </source>
</evidence>
<feature type="region of interest" description="Disordered" evidence="1">
    <location>
        <begin position="206"/>
        <end position="227"/>
    </location>
</feature>
<reference evidence="2 3" key="1">
    <citation type="journal article" date="2007" name="Science">
        <title>The Chlamydomonas genome reveals the evolution of key animal and plant functions.</title>
        <authorList>
            <person name="Merchant S.S."/>
            <person name="Prochnik S.E."/>
            <person name="Vallon O."/>
            <person name="Harris E.H."/>
            <person name="Karpowicz S.J."/>
            <person name="Witman G.B."/>
            <person name="Terry A."/>
            <person name="Salamov A."/>
            <person name="Fritz-Laylin L.K."/>
            <person name="Marechal-Drouard L."/>
            <person name="Marshall W.F."/>
            <person name="Qu L.H."/>
            <person name="Nelson D.R."/>
            <person name="Sanderfoot A.A."/>
            <person name="Spalding M.H."/>
            <person name="Kapitonov V.V."/>
            <person name="Ren Q."/>
            <person name="Ferris P."/>
            <person name="Lindquist E."/>
            <person name="Shapiro H."/>
            <person name="Lucas S.M."/>
            <person name="Grimwood J."/>
            <person name="Schmutz J."/>
            <person name="Cardol P."/>
            <person name="Cerutti H."/>
            <person name="Chanfreau G."/>
            <person name="Chen C.L."/>
            <person name="Cognat V."/>
            <person name="Croft M.T."/>
            <person name="Dent R."/>
            <person name="Dutcher S."/>
            <person name="Fernandez E."/>
            <person name="Fukuzawa H."/>
            <person name="Gonzalez-Ballester D."/>
            <person name="Gonzalez-Halphen D."/>
            <person name="Hallmann A."/>
            <person name="Hanikenne M."/>
            <person name="Hippler M."/>
            <person name="Inwood W."/>
            <person name="Jabbari K."/>
            <person name="Kalanon M."/>
            <person name="Kuras R."/>
            <person name="Lefebvre P.A."/>
            <person name="Lemaire S.D."/>
            <person name="Lobanov A.V."/>
            <person name="Lohr M."/>
            <person name="Manuell A."/>
            <person name="Meier I."/>
            <person name="Mets L."/>
            <person name="Mittag M."/>
            <person name="Mittelmeier T."/>
            <person name="Moroney J.V."/>
            <person name="Moseley J."/>
            <person name="Napoli C."/>
            <person name="Nedelcu A.M."/>
            <person name="Niyogi K."/>
            <person name="Novoselov S.V."/>
            <person name="Paulsen I.T."/>
            <person name="Pazour G."/>
            <person name="Purton S."/>
            <person name="Ral J.P."/>
            <person name="Riano-Pachon D.M."/>
            <person name="Riekhof W."/>
            <person name="Rymarquis L."/>
            <person name="Schroda M."/>
            <person name="Stern D."/>
            <person name="Umen J."/>
            <person name="Willows R."/>
            <person name="Wilson N."/>
            <person name="Zimmer S.L."/>
            <person name="Allmer J."/>
            <person name="Balk J."/>
            <person name="Bisova K."/>
            <person name="Chen C.J."/>
            <person name="Elias M."/>
            <person name="Gendler K."/>
            <person name="Hauser C."/>
            <person name="Lamb M.R."/>
            <person name="Ledford H."/>
            <person name="Long J.C."/>
            <person name="Minagawa J."/>
            <person name="Page M.D."/>
            <person name="Pan J."/>
            <person name="Pootakham W."/>
            <person name="Roje S."/>
            <person name="Rose A."/>
            <person name="Stahlberg E."/>
            <person name="Terauchi A.M."/>
            <person name="Yang P."/>
            <person name="Ball S."/>
            <person name="Bowler C."/>
            <person name="Dieckmann C.L."/>
            <person name="Gladyshev V.N."/>
            <person name="Green P."/>
            <person name="Jorgensen R."/>
            <person name="Mayfield S."/>
            <person name="Mueller-Roeber B."/>
            <person name="Rajamani S."/>
            <person name="Sayre R.T."/>
            <person name="Brokstein P."/>
            <person name="Dubchak I."/>
            <person name="Goodstein D."/>
            <person name="Hornick L."/>
            <person name="Huang Y.W."/>
            <person name="Jhaveri J."/>
            <person name="Luo Y."/>
            <person name="Martinez D."/>
            <person name="Ngau W.C."/>
            <person name="Otillar B."/>
            <person name="Poliakov A."/>
            <person name="Porter A."/>
            <person name="Szajkowski L."/>
            <person name="Werner G."/>
            <person name="Zhou K."/>
            <person name="Grigoriev I.V."/>
            <person name="Rokhsar D.S."/>
            <person name="Grossman A.R."/>
        </authorList>
    </citation>
    <scope>NUCLEOTIDE SEQUENCE [LARGE SCALE GENOMIC DNA]</scope>
    <source>
        <strain evidence="3">CC-503</strain>
    </source>
</reference>
<sequence>MLTLRGASAVPATAKEQQGRKSPVVRTRATRREVLALGALLPGLDAASSPLQRGCTGATCIGVVDGTLGSCAGLDTCLSSFDDRPGHFIAPWTFDNGSRHEAVQQLVNAVREAGGVVQEVTDGDRYGYVYATFEGGPLQGVDDVELLLPDGDTTVVLRSSARKQGLPDLGRNERRLEQLRRRLGWEPVPILRNRRRALLFVESPWDSFGPVPPMGSDYGSSDLDTDQ</sequence>
<dbReference type="OMA" id="FVESPWD"/>
<gene>
    <name evidence="2" type="ORF">CHLRE_16g674200v5</name>
</gene>
<protein>
    <submittedName>
        <fullName evidence="2">Uncharacterized protein</fullName>
    </submittedName>
</protein>
<dbReference type="RefSeq" id="XP_001695932.2">
    <property type="nucleotide sequence ID" value="XM_001695880.2"/>
</dbReference>
<feature type="region of interest" description="Disordered" evidence="1">
    <location>
        <begin position="1"/>
        <end position="26"/>
    </location>
</feature>
<name>A0A2K3CVH9_CHLRE</name>
<dbReference type="Proteomes" id="UP000006906">
    <property type="component" value="Chromosome 16"/>
</dbReference>
<dbReference type="InParanoid" id="A0A2K3CVH9"/>
<dbReference type="OrthoDB" id="448536at2759"/>
<dbReference type="GeneID" id="5721438"/>
<evidence type="ECO:0000313" key="3">
    <source>
        <dbReference type="Proteomes" id="UP000006906"/>
    </source>
</evidence>
<dbReference type="AlphaFoldDB" id="A0A2K3CVH9"/>